<evidence type="ECO:0000313" key="2">
    <source>
        <dbReference type="EMBL" id="KAJ2785671.1"/>
    </source>
</evidence>
<dbReference type="InterPro" id="IPR001345">
    <property type="entry name" value="PG/BPGM_mutase_AS"/>
</dbReference>
<dbReference type="SMART" id="SM00855">
    <property type="entry name" value="PGAM"/>
    <property type="match status" value="1"/>
</dbReference>
<sequence>MPVVDIILARHGQTDANSEDRMQGSTLNQPLNAVGERQAEALAAALKDARLGLIVTSALDRAIQTGRRVARYHPAAAVMQDARLNMTSWGALNGALYEEARGQLEAVFGRWAAGDFGAKVSGGESASDSQARVRAAFADILRAAHEGGHRRVFVCLHGGTTMVAMASLVDRDLRRMAAYTHTNCSFYHIRTELDAAQPVTDPAELRFEPVRLDVRDHLAAGAA</sequence>
<dbReference type="PANTHER" id="PTHR48100">
    <property type="entry name" value="BROAD-SPECIFICITY PHOSPHATASE YOR283W-RELATED"/>
    <property type="match status" value="1"/>
</dbReference>
<dbReference type="EMBL" id="JANBUL010000008">
    <property type="protein sequence ID" value="KAJ2785671.1"/>
    <property type="molecule type" value="Genomic_DNA"/>
</dbReference>
<comment type="caution">
    <text evidence="2">The sequence shown here is derived from an EMBL/GenBank/DDBJ whole genome shotgun (WGS) entry which is preliminary data.</text>
</comment>
<name>A0A9W8HNR6_9FUNG</name>
<dbReference type="AlphaFoldDB" id="A0A9W8HNR6"/>
<evidence type="ECO:0008006" key="4">
    <source>
        <dbReference type="Google" id="ProtNLM"/>
    </source>
</evidence>
<dbReference type="OrthoDB" id="354304at2759"/>
<evidence type="ECO:0000313" key="3">
    <source>
        <dbReference type="Proteomes" id="UP001140217"/>
    </source>
</evidence>
<dbReference type="GO" id="GO:0016791">
    <property type="term" value="F:phosphatase activity"/>
    <property type="evidence" value="ECO:0007669"/>
    <property type="project" value="TreeGrafter"/>
</dbReference>
<dbReference type="Pfam" id="PF00300">
    <property type="entry name" value="His_Phos_1"/>
    <property type="match status" value="1"/>
</dbReference>
<proteinExistence type="predicted"/>
<dbReference type="Proteomes" id="UP001140217">
    <property type="component" value="Unassembled WGS sequence"/>
</dbReference>
<evidence type="ECO:0000256" key="1">
    <source>
        <dbReference type="PIRSR" id="PIRSR613078-2"/>
    </source>
</evidence>
<dbReference type="InterPro" id="IPR050275">
    <property type="entry name" value="PGM_Phosphatase"/>
</dbReference>
<protein>
    <recommendedName>
        <fullName evidence="4">Histidine phosphatase family protein</fullName>
    </recommendedName>
</protein>
<gene>
    <name evidence="2" type="ORF">H4R18_000362</name>
</gene>
<dbReference type="Gene3D" id="3.40.50.1240">
    <property type="entry name" value="Phosphoglycerate mutase-like"/>
    <property type="match status" value="1"/>
</dbReference>
<feature type="binding site" evidence="1">
    <location>
        <begin position="10"/>
        <end position="17"/>
    </location>
    <ligand>
        <name>substrate</name>
    </ligand>
</feature>
<dbReference type="SUPFAM" id="SSF53254">
    <property type="entry name" value="Phosphoglycerate mutase-like"/>
    <property type="match status" value="1"/>
</dbReference>
<dbReference type="PROSITE" id="PS00175">
    <property type="entry name" value="PG_MUTASE"/>
    <property type="match status" value="1"/>
</dbReference>
<accession>A0A9W8HNR6</accession>
<dbReference type="CDD" id="cd07067">
    <property type="entry name" value="HP_PGM_like"/>
    <property type="match status" value="1"/>
</dbReference>
<feature type="binding site" evidence="1">
    <location>
        <position position="61"/>
    </location>
    <ligand>
        <name>substrate</name>
    </ligand>
</feature>
<dbReference type="InterPro" id="IPR013078">
    <property type="entry name" value="His_Pase_superF_clade-1"/>
</dbReference>
<organism evidence="2 3">
    <name type="scientific">Coemansia javaensis</name>
    <dbReference type="NCBI Taxonomy" id="2761396"/>
    <lineage>
        <taxon>Eukaryota</taxon>
        <taxon>Fungi</taxon>
        <taxon>Fungi incertae sedis</taxon>
        <taxon>Zoopagomycota</taxon>
        <taxon>Kickxellomycotina</taxon>
        <taxon>Kickxellomycetes</taxon>
        <taxon>Kickxellales</taxon>
        <taxon>Kickxellaceae</taxon>
        <taxon>Coemansia</taxon>
    </lineage>
</organism>
<reference evidence="2" key="1">
    <citation type="submission" date="2022-07" db="EMBL/GenBank/DDBJ databases">
        <title>Phylogenomic reconstructions and comparative analyses of Kickxellomycotina fungi.</title>
        <authorList>
            <person name="Reynolds N.K."/>
            <person name="Stajich J.E."/>
            <person name="Barry K."/>
            <person name="Grigoriev I.V."/>
            <person name="Crous P."/>
            <person name="Smith M.E."/>
        </authorList>
    </citation>
    <scope>NUCLEOTIDE SEQUENCE</scope>
    <source>
        <strain evidence="2">NBRC 105414</strain>
    </source>
</reference>
<dbReference type="InterPro" id="IPR029033">
    <property type="entry name" value="His_PPase_superfam"/>
</dbReference>
<keyword evidence="3" id="KW-1185">Reference proteome</keyword>